<dbReference type="KEGG" id="dpa:109542908"/>
<dbReference type="Proteomes" id="UP000030742">
    <property type="component" value="Unassembled WGS sequence"/>
</dbReference>
<dbReference type="GO" id="GO:0005667">
    <property type="term" value="C:transcription regulator complex"/>
    <property type="evidence" value="ECO:0007669"/>
    <property type="project" value="TreeGrafter"/>
</dbReference>
<accession>N6U208</accession>
<evidence type="ECO:0000313" key="6">
    <source>
        <dbReference type="Proteomes" id="UP000019118"/>
    </source>
</evidence>
<dbReference type="Proteomes" id="UP000019118">
    <property type="component" value="Unassembled WGS sequence"/>
</dbReference>
<dbReference type="EMBL" id="KB741213">
    <property type="protein sequence ID" value="ENN72572.1"/>
    <property type="molecule type" value="Genomic_DNA"/>
</dbReference>
<dbReference type="InterPro" id="IPR006578">
    <property type="entry name" value="MADF-dom"/>
</dbReference>
<organism evidence="3">
    <name type="scientific">Dendroctonus ponderosae</name>
    <name type="common">Mountain pine beetle</name>
    <dbReference type="NCBI Taxonomy" id="77166"/>
    <lineage>
        <taxon>Eukaryota</taxon>
        <taxon>Metazoa</taxon>
        <taxon>Ecdysozoa</taxon>
        <taxon>Arthropoda</taxon>
        <taxon>Hexapoda</taxon>
        <taxon>Insecta</taxon>
        <taxon>Pterygota</taxon>
        <taxon>Neoptera</taxon>
        <taxon>Endopterygota</taxon>
        <taxon>Coleoptera</taxon>
        <taxon>Polyphaga</taxon>
        <taxon>Cucujiformia</taxon>
        <taxon>Curculionidae</taxon>
        <taxon>Scolytinae</taxon>
        <taxon>Dendroctonus</taxon>
    </lineage>
</organism>
<protein>
    <recommendedName>
        <fullName evidence="2">MADF domain-containing protein</fullName>
    </recommendedName>
</protein>
<dbReference type="GO" id="GO:0005634">
    <property type="term" value="C:nucleus"/>
    <property type="evidence" value="ECO:0007669"/>
    <property type="project" value="TreeGrafter"/>
</dbReference>
<dbReference type="PANTHER" id="PTHR12243">
    <property type="entry name" value="MADF DOMAIN TRANSCRIPTION FACTOR"/>
    <property type="match status" value="1"/>
</dbReference>
<evidence type="ECO:0000259" key="2">
    <source>
        <dbReference type="PROSITE" id="PS51029"/>
    </source>
</evidence>
<dbReference type="SMART" id="SM00595">
    <property type="entry name" value="MADF"/>
    <property type="match status" value="1"/>
</dbReference>
<evidence type="ECO:0000313" key="3">
    <source>
        <dbReference type="EMBL" id="ENN72572.1"/>
    </source>
</evidence>
<gene>
    <name evidence="5" type="primary">109542908</name>
    <name evidence="4" type="ORF">D910_02919</name>
    <name evidence="3" type="ORF">YQE_10673</name>
</gene>
<dbReference type="OMA" id="PNYNESD"/>
<reference evidence="5" key="2">
    <citation type="submission" date="2024-08" db="UniProtKB">
        <authorList>
            <consortium name="EnsemblMetazoa"/>
        </authorList>
    </citation>
    <scope>IDENTIFICATION</scope>
</reference>
<dbReference type="EMBL" id="KB631707">
    <property type="protein sequence ID" value="ERL85500.1"/>
    <property type="molecule type" value="Genomic_DNA"/>
</dbReference>
<dbReference type="OrthoDB" id="5984255at2759"/>
<feature type="region of interest" description="Disordered" evidence="1">
    <location>
        <begin position="91"/>
        <end position="155"/>
    </location>
</feature>
<evidence type="ECO:0000313" key="4">
    <source>
        <dbReference type="EMBL" id="ERL85500.1"/>
    </source>
</evidence>
<dbReference type="GO" id="GO:0006357">
    <property type="term" value="P:regulation of transcription by RNA polymerase II"/>
    <property type="evidence" value="ECO:0007669"/>
    <property type="project" value="TreeGrafter"/>
</dbReference>
<sequence length="222" mass="25343">MDSRDIIASVKKYPVLYDLCSQRTLARRDAWKEVAAELNADVASVQRKWKNLRDSYVKYLSNASMAFRLDAEMKFLNPYLQIAKLPNVSANSNKSRNFRNRRKQVEEADSDDDENTSLKSRKRKVKTPNYNESDSGSESSEFGNESDSSTNTIGDDVDHLKLNQSVIMNSAIVDEKFVDFANRVKKLSQNNILTILSQISQIIVEKEESTRGHSKDIKIKLK</sequence>
<dbReference type="PROSITE" id="PS51029">
    <property type="entry name" value="MADF"/>
    <property type="match status" value="1"/>
</dbReference>
<dbReference type="EnsemblMetazoa" id="XM_019912366.1">
    <property type="protein sequence ID" value="XP_019767925.1"/>
    <property type="gene ID" value="LOC109542908"/>
</dbReference>
<reference evidence="6 7" key="1">
    <citation type="journal article" date="2013" name="Genome Biol.">
        <title>Draft genome of the mountain pine beetle, Dendroctonus ponderosae Hopkins, a major forest pest.</title>
        <authorList>
            <person name="Keeling C.I."/>
            <person name="Yuen M.M."/>
            <person name="Liao N.Y."/>
            <person name="Docking T.R."/>
            <person name="Chan S.K."/>
            <person name="Taylor G.A."/>
            <person name="Palmquist D.L."/>
            <person name="Jackman S.D."/>
            <person name="Nguyen A."/>
            <person name="Li M."/>
            <person name="Henderson H."/>
            <person name="Janes J.K."/>
            <person name="Zhao Y."/>
            <person name="Pandoh P."/>
            <person name="Moore R."/>
            <person name="Sperling F.A."/>
            <person name="Huber D.P."/>
            <person name="Birol I."/>
            <person name="Jones S.J."/>
            <person name="Bohlmann J."/>
        </authorList>
    </citation>
    <scope>NUCLEOTIDE SEQUENCE</scope>
</reference>
<evidence type="ECO:0000313" key="7">
    <source>
        <dbReference type="Proteomes" id="UP000030742"/>
    </source>
</evidence>
<dbReference type="InterPro" id="IPR039353">
    <property type="entry name" value="TF_Adf1"/>
</dbReference>
<dbReference type="AlphaFoldDB" id="N6U208"/>
<dbReference type="HOGENOM" id="CLU_1246515_0_0_1"/>
<proteinExistence type="predicted"/>
<evidence type="ECO:0000313" key="5">
    <source>
        <dbReference type="EnsemblMetazoa" id="XP_019767925.1"/>
    </source>
</evidence>
<dbReference type="PANTHER" id="PTHR12243:SF67">
    <property type="entry name" value="COREPRESSOR OF PANGOLIN, ISOFORM A-RELATED"/>
    <property type="match status" value="1"/>
</dbReference>
<dbReference type="Pfam" id="PF10545">
    <property type="entry name" value="MADF_DNA_bdg"/>
    <property type="match status" value="1"/>
</dbReference>
<feature type="domain" description="MADF" evidence="2">
    <location>
        <begin position="5"/>
        <end position="81"/>
    </location>
</feature>
<keyword evidence="6" id="KW-1185">Reference proteome</keyword>
<feature type="non-terminal residue" evidence="3">
    <location>
        <position position="1"/>
    </location>
</feature>
<evidence type="ECO:0000256" key="1">
    <source>
        <dbReference type="SAM" id="MobiDB-lite"/>
    </source>
</evidence>
<name>N6U208_DENPD</name>
<feature type="compositionally biased region" description="Low complexity" evidence="1">
    <location>
        <begin position="131"/>
        <end position="149"/>
    </location>
</feature>